<reference evidence="2 3" key="1">
    <citation type="submission" date="2017-06" db="EMBL/GenBank/DDBJ databases">
        <title>the draft geome sequence of Illustriluteabacillus marina B3227.</title>
        <authorList>
            <person name="He R.-H."/>
            <person name="Du Z.-J."/>
        </authorList>
    </citation>
    <scope>NUCLEOTIDE SEQUENCE [LARGE SCALE GENOMIC DNA]</scope>
    <source>
        <strain evidence="2 3">B3227</strain>
    </source>
</reference>
<name>A0A2I0QRA4_9BACI</name>
<sequence length="116" mass="13513">MKTNLMHVRINVSDLKRSEKWYTDILGFKVDTEWPPERPEYIRFESEGGAVFAIMEADDCRALRGRIDFYVDDVDALWKKLRGKAHVAEDLHTTSYDTRKFTIQDPDGNKLSFVQG</sequence>
<gene>
    <name evidence="2" type="ORF">CEY16_13705</name>
</gene>
<dbReference type="InterPro" id="IPR029068">
    <property type="entry name" value="Glyas_Bleomycin-R_OHBP_Dase"/>
</dbReference>
<protein>
    <recommendedName>
        <fullName evidence="1">VOC domain-containing protein</fullName>
    </recommendedName>
</protein>
<dbReference type="InterPro" id="IPR004360">
    <property type="entry name" value="Glyas_Fos-R_dOase_dom"/>
</dbReference>
<dbReference type="AlphaFoldDB" id="A0A2I0QRA4"/>
<dbReference type="Gene3D" id="3.10.180.10">
    <property type="entry name" value="2,3-Dihydroxybiphenyl 1,2-Dioxygenase, domain 1"/>
    <property type="match status" value="1"/>
</dbReference>
<organism evidence="2 3">
    <name type="scientific">Halalkalibacillus sediminis</name>
    <dbReference type="NCBI Taxonomy" id="2018042"/>
    <lineage>
        <taxon>Bacteria</taxon>
        <taxon>Bacillati</taxon>
        <taxon>Bacillota</taxon>
        <taxon>Bacilli</taxon>
        <taxon>Bacillales</taxon>
        <taxon>Bacillaceae</taxon>
        <taxon>Halalkalibacillus</taxon>
    </lineage>
</organism>
<dbReference type="OrthoDB" id="582242at2"/>
<dbReference type="SUPFAM" id="SSF54593">
    <property type="entry name" value="Glyoxalase/Bleomycin resistance protein/Dihydroxybiphenyl dioxygenase"/>
    <property type="match status" value="1"/>
</dbReference>
<dbReference type="EMBL" id="PJNH01000004">
    <property type="protein sequence ID" value="PKR76864.1"/>
    <property type="molecule type" value="Genomic_DNA"/>
</dbReference>
<evidence type="ECO:0000313" key="2">
    <source>
        <dbReference type="EMBL" id="PKR76864.1"/>
    </source>
</evidence>
<dbReference type="InterPro" id="IPR037523">
    <property type="entry name" value="VOC_core"/>
</dbReference>
<dbReference type="RefSeq" id="WP_101332614.1">
    <property type="nucleotide sequence ID" value="NZ_PJNH01000004.1"/>
</dbReference>
<proteinExistence type="predicted"/>
<dbReference type="PROSITE" id="PS51819">
    <property type="entry name" value="VOC"/>
    <property type="match status" value="1"/>
</dbReference>
<dbReference type="Proteomes" id="UP000243524">
    <property type="component" value="Unassembled WGS sequence"/>
</dbReference>
<accession>A0A2I0QRA4</accession>
<evidence type="ECO:0000259" key="1">
    <source>
        <dbReference type="PROSITE" id="PS51819"/>
    </source>
</evidence>
<feature type="domain" description="VOC" evidence="1">
    <location>
        <begin position="4"/>
        <end position="116"/>
    </location>
</feature>
<keyword evidence="3" id="KW-1185">Reference proteome</keyword>
<dbReference type="Pfam" id="PF00903">
    <property type="entry name" value="Glyoxalase"/>
    <property type="match status" value="1"/>
</dbReference>
<comment type="caution">
    <text evidence="2">The sequence shown here is derived from an EMBL/GenBank/DDBJ whole genome shotgun (WGS) entry which is preliminary data.</text>
</comment>
<evidence type="ECO:0000313" key="3">
    <source>
        <dbReference type="Proteomes" id="UP000243524"/>
    </source>
</evidence>